<dbReference type="InterPro" id="IPR000792">
    <property type="entry name" value="Tscrpt_reg_LuxR_C"/>
</dbReference>
<dbReference type="GO" id="GO:0003677">
    <property type="term" value="F:DNA binding"/>
    <property type="evidence" value="ECO:0007669"/>
    <property type="project" value="UniProtKB-KW"/>
</dbReference>
<feature type="domain" description="HTH luxR-type" evidence="4">
    <location>
        <begin position="201"/>
        <end position="258"/>
    </location>
</feature>
<dbReference type="PRINTS" id="PR00038">
    <property type="entry name" value="HTHLUXR"/>
</dbReference>
<protein>
    <submittedName>
        <fullName evidence="5">Helix-turn-helix transcriptional regulator</fullName>
    </submittedName>
</protein>
<dbReference type="EMBL" id="JAFLNF010000001">
    <property type="protein sequence ID" value="MBO0344029.1"/>
    <property type="molecule type" value="Genomic_DNA"/>
</dbReference>
<evidence type="ECO:0000256" key="1">
    <source>
        <dbReference type="ARBA" id="ARBA00023015"/>
    </source>
</evidence>
<gene>
    <name evidence="5" type="ORF">J0X15_02255</name>
</gene>
<dbReference type="Gene3D" id="1.10.10.10">
    <property type="entry name" value="Winged helix-like DNA-binding domain superfamily/Winged helix DNA-binding domain"/>
    <property type="match status" value="1"/>
</dbReference>
<dbReference type="AlphaFoldDB" id="A0A939EN38"/>
<keyword evidence="6" id="KW-1185">Reference proteome</keyword>
<dbReference type="PANTHER" id="PTHR44688:SF16">
    <property type="entry name" value="DNA-BINDING TRANSCRIPTIONAL ACTIVATOR DEVR_DOSR"/>
    <property type="match status" value="1"/>
</dbReference>
<organism evidence="5 6">
    <name type="scientific">Roseibium limicola</name>
    <dbReference type="NCBI Taxonomy" id="2816037"/>
    <lineage>
        <taxon>Bacteria</taxon>
        <taxon>Pseudomonadati</taxon>
        <taxon>Pseudomonadota</taxon>
        <taxon>Alphaproteobacteria</taxon>
        <taxon>Hyphomicrobiales</taxon>
        <taxon>Stappiaceae</taxon>
        <taxon>Roseibium</taxon>
    </lineage>
</organism>
<accession>A0A939EN38</accession>
<dbReference type="SUPFAM" id="SSF46894">
    <property type="entry name" value="C-terminal effector domain of the bipartite response regulators"/>
    <property type="match status" value="1"/>
</dbReference>
<keyword evidence="2" id="KW-0238">DNA-binding</keyword>
<dbReference type="Proteomes" id="UP000664779">
    <property type="component" value="Unassembled WGS sequence"/>
</dbReference>
<dbReference type="Pfam" id="PF00196">
    <property type="entry name" value="GerE"/>
    <property type="match status" value="1"/>
</dbReference>
<evidence type="ECO:0000256" key="3">
    <source>
        <dbReference type="ARBA" id="ARBA00023163"/>
    </source>
</evidence>
<reference evidence="5" key="1">
    <citation type="submission" date="2021-03" db="EMBL/GenBank/DDBJ databases">
        <title>Roseibium sp. CAU 1637 isolated from Incheon.</title>
        <authorList>
            <person name="Kim W."/>
        </authorList>
    </citation>
    <scope>NUCLEOTIDE SEQUENCE</scope>
    <source>
        <strain evidence="5">CAU 1637</strain>
    </source>
</reference>
<name>A0A939EN38_9HYPH</name>
<evidence type="ECO:0000313" key="6">
    <source>
        <dbReference type="Proteomes" id="UP000664779"/>
    </source>
</evidence>
<evidence type="ECO:0000256" key="2">
    <source>
        <dbReference type="ARBA" id="ARBA00023125"/>
    </source>
</evidence>
<keyword evidence="1" id="KW-0805">Transcription regulation</keyword>
<keyword evidence="3" id="KW-0804">Transcription</keyword>
<sequence length="267" mass="29971">MGLNLPNSAEKKLGETIASLASEQFENALFQWLSRCFQIDNTTMLAYFQSGRPEVLFAQAVEKYVHEKLESDYVSGIYLLDPYHALHVEKAPAGLYRLKDIAPDHFQRNEYFASYYQRTTLIDEIAFIAYPSDGVSVHVCLGRDLSSGRRFSGRDLLMAERLAPIVCGLIQQRWSGLTSSGDYSEEKVTNLLIASGERLLGVKLSPRQAEVALLILRGHSSVSIGLRLGISFQTVKVIRKQLYRKCSISSQAELFSLFMPLLAVPDR</sequence>
<evidence type="ECO:0000313" key="5">
    <source>
        <dbReference type="EMBL" id="MBO0344029.1"/>
    </source>
</evidence>
<comment type="caution">
    <text evidence="5">The sequence shown here is derived from an EMBL/GenBank/DDBJ whole genome shotgun (WGS) entry which is preliminary data.</text>
</comment>
<dbReference type="PANTHER" id="PTHR44688">
    <property type="entry name" value="DNA-BINDING TRANSCRIPTIONAL ACTIVATOR DEVR_DOSR"/>
    <property type="match status" value="1"/>
</dbReference>
<dbReference type="InterPro" id="IPR036388">
    <property type="entry name" value="WH-like_DNA-bd_sf"/>
</dbReference>
<evidence type="ECO:0000259" key="4">
    <source>
        <dbReference type="SMART" id="SM00421"/>
    </source>
</evidence>
<dbReference type="InterPro" id="IPR016032">
    <property type="entry name" value="Sig_transdc_resp-reg_C-effctor"/>
</dbReference>
<proteinExistence type="predicted"/>
<dbReference type="SMART" id="SM00421">
    <property type="entry name" value="HTH_LUXR"/>
    <property type="match status" value="1"/>
</dbReference>
<dbReference type="GO" id="GO:0006355">
    <property type="term" value="P:regulation of DNA-templated transcription"/>
    <property type="evidence" value="ECO:0007669"/>
    <property type="project" value="InterPro"/>
</dbReference>